<keyword evidence="3" id="KW-1185">Reference proteome</keyword>
<dbReference type="Proteomes" id="UP001495147">
    <property type="component" value="Unassembled WGS sequence"/>
</dbReference>
<comment type="similarity">
    <text evidence="1">Belongs to the enoyl-CoA hydratase/isomerase family.</text>
</comment>
<dbReference type="Gene3D" id="3.90.226.10">
    <property type="entry name" value="2-enoyl-CoA Hydratase, Chain A, domain 1"/>
    <property type="match status" value="1"/>
</dbReference>
<comment type="caution">
    <text evidence="2">The sequence shown here is derived from an EMBL/GenBank/DDBJ whole genome shotgun (WGS) entry which is preliminary data.</text>
</comment>
<dbReference type="SUPFAM" id="SSF52096">
    <property type="entry name" value="ClpP/crotonase"/>
    <property type="match status" value="1"/>
</dbReference>
<dbReference type="CDD" id="cd06558">
    <property type="entry name" value="crotonase-like"/>
    <property type="match status" value="1"/>
</dbReference>
<dbReference type="EMBL" id="JBDPZD010000002">
    <property type="protein sequence ID" value="MEO3691715.1"/>
    <property type="molecule type" value="Genomic_DNA"/>
</dbReference>
<evidence type="ECO:0000313" key="2">
    <source>
        <dbReference type="EMBL" id="MEO3691715.1"/>
    </source>
</evidence>
<dbReference type="Pfam" id="PF00378">
    <property type="entry name" value="ECH_1"/>
    <property type="match status" value="1"/>
</dbReference>
<sequence>MPPPALPSLPPQLDLTGAIARITLHRPEAANRLSLADLAVLQAHLDTVEQAAQVRVLVLQAVGRSFCAGFDLRELSGQVDPGAQFEALADRLERTRTITLCCLEGGVYGGGTDLALACDFRIGSPACEMFVPAVRLGLHYYGGAMQRCVQRLGLQAAKRLLLAAEPFSAAQMLACGFLTDLSDTPATHCEALSERLAGFAPLALLPMKQHLNALARRQLDSQPLAADIARSLQSEDLAEGADAWKAQRTPGFQGR</sequence>
<evidence type="ECO:0000256" key="1">
    <source>
        <dbReference type="ARBA" id="ARBA00005254"/>
    </source>
</evidence>
<evidence type="ECO:0000313" key="3">
    <source>
        <dbReference type="Proteomes" id="UP001495147"/>
    </source>
</evidence>
<gene>
    <name evidence="2" type="ORF">ABDJ85_09560</name>
</gene>
<name>A0ABV0G1Y2_9BURK</name>
<proteinExistence type="inferred from homology"/>
<dbReference type="RefSeq" id="WP_347704529.1">
    <property type="nucleotide sequence ID" value="NZ_JBDPZD010000002.1"/>
</dbReference>
<dbReference type="PANTHER" id="PTHR42964">
    <property type="entry name" value="ENOYL-COA HYDRATASE"/>
    <property type="match status" value="1"/>
</dbReference>
<dbReference type="InterPro" id="IPR001753">
    <property type="entry name" value="Enoyl-CoA_hydra/iso"/>
</dbReference>
<dbReference type="PANTHER" id="PTHR42964:SF1">
    <property type="entry name" value="POLYKETIDE BIOSYNTHESIS ENOYL-COA HYDRATASE PKSH-RELATED"/>
    <property type="match status" value="1"/>
</dbReference>
<dbReference type="InterPro" id="IPR051683">
    <property type="entry name" value="Enoyl-CoA_Hydratase/Isomerase"/>
</dbReference>
<accession>A0ABV0G1Y2</accession>
<dbReference type="InterPro" id="IPR029045">
    <property type="entry name" value="ClpP/crotonase-like_dom_sf"/>
</dbReference>
<reference evidence="2 3" key="1">
    <citation type="submission" date="2024-05" db="EMBL/GenBank/DDBJ databases">
        <title>Roseateles sp. DJS-2-20 16S ribosomal RNA gene Genome sequencing and assembly.</title>
        <authorList>
            <person name="Woo H."/>
        </authorList>
    </citation>
    <scope>NUCLEOTIDE SEQUENCE [LARGE SCALE GENOMIC DNA]</scope>
    <source>
        <strain evidence="2 3">DJS-2-20</strain>
    </source>
</reference>
<organism evidence="2 3">
    <name type="scientific">Roseateles paludis</name>
    <dbReference type="NCBI Taxonomy" id="3145238"/>
    <lineage>
        <taxon>Bacteria</taxon>
        <taxon>Pseudomonadati</taxon>
        <taxon>Pseudomonadota</taxon>
        <taxon>Betaproteobacteria</taxon>
        <taxon>Burkholderiales</taxon>
        <taxon>Sphaerotilaceae</taxon>
        <taxon>Roseateles</taxon>
    </lineage>
</organism>
<protein>
    <submittedName>
        <fullName evidence="2">Enoyl-CoA hydratase/isomerase family protein</fullName>
    </submittedName>
</protein>